<proteinExistence type="predicted"/>
<dbReference type="PROSITE" id="PS52050">
    <property type="entry name" value="WYL"/>
    <property type="match status" value="1"/>
</dbReference>
<reference evidence="4" key="1">
    <citation type="journal article" date="2014" name="Int. J. Syst. Evol. Microbiol.">
        <title>Complete genome sequence of Corynebacterium casei LMG S-19264T (=DSM 44701T), isolated from a smear-ripened cheese.</title>
        <authorList>
            <consortium name="US DOE Joint Genome Institute (JGI-PGF)"/>
            <person name="Walter F."/>
            <person name="Albersmeier A."/>
            <person name="Kalinowski J."/>
            <person name="Ruckert C."/>
        </authorList>
    </citation>
    <scope>NUCLEOTIDE SEQUENCE</scope>
    <source>
        <strain evidence="4">VKM Ac-1401</strain>
    </source>
</reference>
<dbReference type="PIRSF" id="PIRSF016838">
    <property type="entry name" value="PafC"/>
    <property type="match status" value="1"/>
</dbReference>
<dbReference type="InterPro" id="IPR051534">
    <property type="entry name" value="CBASS_pafABC_assoc_protein"/>
</dbReference>
<dbReference type="EMBL" id="BSEN01000015">
    <property type="protein sequence ID" value="GLJ78084.1"/>
    <property type="molecule type" value="Genomic_DNA"/>
</dbReference>
<evidence type="ECO:0000259" key="1">
    <source>
        <dbReference type="Pfam" id="PF13280"/>
    </source>
</evidence>
<evidence type="ECO:0000313" key="4">
    <source>
        <dbReference type="EMBL" id="GLJ78084.1"/>
    </source>
</evidence>
<evidence type="ECO:0000313" key="5">
    <source>
        <dbReference type="Proteomes" id="UP001142372"/>
    </source>
</evidence>
<feature type="domain" description="WYL" evidence="1">
    <location>
        <begin position="152"/>
        <end position="219"/>
    </location>
</feature>
<evidence type="ECO:0000259" key="3">
    <source>
        <dbReference type="Pfam" id="PF25583"/>
    </source>
</evidence>
<dbReference type="AlphaFoldDB" id="A0A9W6HDJ8"/>
<feature type="domain" description="PafC HTH" evidence="2">
    <location>
        <begin position="12"/>
        <end position="133"/>
    </location>
</feature>
<dbReference type="InterPro" id="IPR057727">
    <property type="entry name" value="WCX_dom"/>
</dbReference>
<gene>
    <name evidence="4" type="ORF">GCM10017584_36580</name>
</gene>
<accession>A0A9W6HDJ8</accession>
<dbReference type="InterPro" id="IPR028349">
    <property type="entry name" value="PafC-like"/>
</dbReference>
<dbReference type="InterPro" id="IPR043839">
    <property type="entry name" value="PafC_HTH"/>
</dbReference>
<feature type="domain" description="WCX" evidence="3">
    <location>
        <begin position="247"/>
        <end position="318"/>
    </location>
</feature>
<reference evidence="4" key="2">
    <citation type="submission" date="2023-01" db="EMBL/GenBank/DDBJ databases">
        <authorList>
            <person name="Sun Q."/>
            <person name="Evtushenko L."/>
        </authorList>
    </citation>
    <scope>NUCLEOTIDE SEQUENCE</scope>
    <source>
        <strain evidence="4">VKM Ac-1401</strain>
    </source>
</reference>
<dbReference type="Proteomes" id="UP001142372">
    <property type="component" value="Unassembled WGS sequence"/>
</dbReference>
<dbReference type="PANTHER" id="PTHR34580">
    <property type="match status" value="1"/>
</dbReference>
<sequence length="324" mass="36023">MAERRKPMQAQDKLAFLLALVPYLMDRDRVSVAEAAEHFGVEKAQLRDAVRLIAVSGIPGETNQYQPGDLFDIAWDDFEENDQIVLTHQVAIDDSPRFSAREAAALIAGLQYLSALPENADRDVIGSLMAKLARGASAAPSQVAVAGSETDETLAVIRDAVAAGTQLDFDYLNSRGERERRRVDPLRIESIDQDWYLRGWDHLRTAIRTFRLDRIDDLRATDEPITYRPGDVTLPETLFEGTPDDLLVQIEVSASAIPLIIDYIPDGAPRDERDGRVRTSVRVAHYHGLKRLVAGLSGVLTVLDPPEARRVVAEWARAGAERYQ</sequence>
<name>A0A9W6HDJ8_9MICO</name>
<dbReference type="Pfam" id="PF19187">
    <property type="entry name" value="HTH_PafC"/>
    <property type="match status" value="1"/>
</dbReference>
<protein>
    <submittedName>
        <fullName evidence="4">Protein pafC</fullName>
    </submittedName>
</protein>
<dbReference type="Pfam" id="PF13280">
    <property type="entry name" value="WYL"/>
    <property type="match status" value="1"/>
</dbReference>
<dbReference type="InterPro" id="IPR026881">
    <property type="entry name" value="WYL_dom"/>
</dbReference>
<dbReference type="Pfam" id="PF25583">
    <property type="entry name" value="WCX"/>
    <property type="match status" value="1"/>
</dbReference>
<dbReference type="RefSeq" id="WP_271178678.1">
    <property type="nucleotide sequence ID" value="NZ_BAAAJO010000003.1"/>
</dbReference>
<keyword evidence="5" id="KW-1185">Reference proteome</keyword>
<organism evidence="4 5">
    <name type="scientific">Leifsonia poae</name>
    <dbReference type="NCBI Taxonomy" id="110933"/>
    <lineage>
        <taxon>Bacteria</taxon>
        <taxon>Bacillati</taxon>
        <taxon>Actinomycetota</taxon>
        <taxon>Actinomycetes</taxon>
        <taxon>Micrococcales</taxon>
        <taxon>Microbacteriaceae</taxon>
        <taxon>Leifsonia</taxon>
    </lineage>
</organism>
<comment type="caution">
    <text evidence="4">The sequence shown here is derived from an EMBL/GenBank/DDBJ whole genome shotgun (WGS) entry which is preliminary data.</text>
</comment>
<evidence type="ECO:0000259" key="2">
    <source>
        <dbReference type="Pfam" id="PF19187"/>
    </source>
</evidence>
<dbReference type="PANTHER" id="PTHR34580:SF1">
    <property type="entry name" value="PROTEIN PAFC"/>
    <property type="match status" value="1"/>
</dbReference>